<dbReference type="RefSeq" id="XP_022728864.1">
    <property type="nucleotide sequence ID" value="XM_022873129.1"/>
</dbReference>
<dbReference type="GeneID" id="111284478"/>
<gene>
    <name evidence="2" type="primary">LOC111284478</name>
</gene>
<dbReference type="PANTHER" id="PTHR33984:SF10">
    <property type="entry name" value="S1 MOTIF DOMAIN-CONTAINING PROTEIN"/>
    <property type="match status" value="1"/>
</dbReference>
<dbReference type="AlphaFoldDB" id="A0A6P5XKF7"/>
<sequence>MSRRVLNVDFRGFNRKEVKYDWKRKVGTYLPDQGSTVVSSILFLPFQGEYYIEATISSCMAWFTAAVSSGARLVFVDIQTEQIVTWEKIIPSGKEISRGKQQNPRTVEFAQGIRLLFLPGVGEVLLEMIPEPEAARFGMDIKRTDEGFICVYSVTKGSAADSAGLRQLLEEANAKRHLLVISRLEGKSLMPSSVSSAGLIDCCDHDEIKDTLTSAIDRMDIIQLHIMAWPNQTRPDTQQAIPAATFWPPNGYYHSPPL</sequence>
<dbReference type="PANTHER" id="PTHR33984">
    <property type="entry name" value="OS02G0717600 PROTEIN"/>
    <property type="match status" value="1"/>
</dbReference>
<dbReference type="KEGG" id="dzi:111284478"/>
<protein>
    <submittedName>
        <fullName evidence="2">Uncharacterized protein LOC111284478</fullName>
    </submittedName>
</protein>
<name>A0A6P5XKF7_DURZI</name>
<dbReference type="OrthoDB" id="741600at2759"/>
<proteinExistence type="predicted"/>
<evidence type="ECO:0000313" key="2">
    <source>
        <dbReference type="RefSeq" id="XP_022728864.1"/>
    </source>
</evidence>
<accession>A0A6P5XKF7</accession>
<keyword evidence="1" id="KW-1185">Reference proteome</keyword>
<reference evidence="2" key="1">
    <citation type="submission" date="2025-08" db="UniProtKB">
        <authorList>
            <consortium name="RefSeq"/>
        </authorList>
    </citation>
    <scope>IDENTIFICATION</scope>
    <source>
        <tissue evidence="2">Fruit stalk</tissue>
    </source>
</reference>
<evidence type="ECO:0000313" key="1">
    <source>
        <dbReference type="Proteomes" id="UP000515121"/>
    </source>
</evidence>
<dbReference type="Proteomes" id="UP000515121">
    <property type="component" value="Unplaced"/>
</dbReference>
<organism evidence="1 2">
    <name type="scientific">Durio zibethinus</name>
    <name type="common">Durian</name>
    <dbReference type="NCBI Taxonomy" id="66656"/>
    <lineage>
        <taxon>Eukaryota</taxon>
        <taxon>Viridiplantae</taxon>
        <taxon>Streptophyta</taxon>
        <taxon>Embryophyta</taxon>
        <taxon>Tracheophyta</taxon>
        <taxon>Spermatophyta</taxon>
        <taxon>Magnoliopsida</taxon>
        <taxon>eudicotyledons</taxon>
        <taxon>Gunneridae</taxon>
        <taxon>Pentapetalae</taxon>
        <taxon>rosids</taxon>
        <taxon>malvids</taxon>
        <taxon>Malvales</taxon>
        <taxon>Malvaceae</taxon>
        <taxon>Helicteroideae</taxon>
        <taxon>Durio</taxon>
    </lineage>
</organism>